<reference evidence="2 3" key="1">
    <citation type="submission" date="2016-07" db="EMBL/GenBank/DDBJ databases">
        <authorList>
            <person name="Townsley L."/>
            <person name="Shank E.A."/>
        </authorList>
    </citation>
    <scope>NUCLEOTIDE SEQUENCE [LARGE SCALE GENOMIC DNA]</scope>
    <source>
        <strain evidence="2 3">CH01</strain>
    </source>
</reference>
<dbReference type="InterPro" id="IPR050266">
    <property type="entry name" value="AB_hydrolase_sf"/>
</dbReference>
<organism evidence="2 3">
    <name type="scientific">Gottfriedia luciferensis</name>
    <dbReference type="NCBI Taxonomy" id="178774"/>
    <lineage>
        <taxon>Bacteria</taxon>
        <taxon>Bacillati</taxon>
        <taxon>Bacillota</taxon>
        <taxon>Bacilli</taxon>
        <taxon>Bacillales</taxon>
        <taxon>Bacillaceae</taxon>
        <taxon>Gottfriedia</taxon>
    </lineage>
</organism>
<dbReference type="EMBL" id="MDKC01000007">
    <property type="protein sequence ID" value="ODG92573.1"/>
    <property type="molecule type" value="Genomic_DNA"/>
</dbReference>
<comment type="caution">
    <text evidence="2">The sequence shown here is derived from an EMBL/GenBank/DDBJ whole genome shotgun (WGS) entry which is preliminary data.</text>
</comment>
<dbReference type="RefSeq" id="WP_069033208.1">
    <property type="nucleotide sequence ID" value="NZ_MDKC01000007.1"/>
</dbReference>
<evidence type="ECO:0000259" key="1">
    <source>
        <dbReference type="Pfam" id="PF00561"/>
    </source>
</evidence>
<dbReference type="PANTHER" id="PTHR43798">
    <property type="entry name" value="MONOACYLGLYCEROL LIPASE"/>
    <property type="match status" value="1"/>
</dbReference>
<accession>A0ABX2ZS46</accession>
<dbReference type="Gene3D" id="3.40.50.1820">
    <property type="entry name" value="alpha/beta hydrolase"/>
    <property type="match status" value="1"/>
</dbReference>
<sequence length="291" mass="33274">MNGVINIFYPESRFESINGMELHFAEWGERKNPTVVCWHGLTRNGRDFDILARHLAKDYHVICPDTIGRGLSQWSTNPEQDYCFENYVNIAIGLLDRLEIEQVRWVGTSMGGAIGMRLAGTPKHLNRISHLVLNDIGAGASENQPQDIEGIKRIISYVGTPPQFKTFTELKNYYKLIYHSFGVSSEEEWNDFTQNSCRRRDEGGIGPDYDPKIALQFQHTEDLTLWNYWEAIQSKILLIRGEVSDVLPLDVALKMKETQKFQMETIPKVGHAPALNTNEQISIIDEFLKKA</sequence>
<keyword evidence="3" id="KW-1185">Reference proteome</keyword>
<feature type="domain" description="AB hydrolase-1" evidence="1">
    <location>
        <begin position="33"/>
        <end position="273"/>
    </location>
</feature>
<gene>
    <name evidence="2" type="ORF">BED47_19215</name>
</gene>
<proteinExistence type="predicted"/>
<dbReference type="SUPFAM" id="SSF53474">
    <property type="entry name" value="alpha/beta-Hydrolases"/>
    <property type="match status" value="1"/>
</dbReference>
<dbReference type="Proteomes" id="UP000094580">
    <property type="component" value="Unassembled WGS sequence"/>
</dbReference>
<dbReference type="InterPro" id="IPR029058">
    <property type="entry name" value="AB_hydrolase_fold"/>
</dbReference>
<protein>
    <recommendedName>
        <fullName evidence="1">AB hydrolase-1 domain-containing protein</fullName>
    </recommendedName>
</protein>
<dbReference type="PRINTS" id="PR00111">
    <property type="entry name" value="ABHYDROLASE"/>
</dbReference>
<evidence type="ECO:0000313" key="2">
    <source>
        <dbReference type="EMBL" id="ODG92573.1"/>
    </source>
</evidence>
<dbReference type="InterPro" id="IPR000073">
    <property type="entry name" value="AB_hydrolase_1"/>
</dbReference>
<dbReference type="Pfam" id="PF00561">
    <property type="entry name" value="Abhydrolase_1"/>
    <property type="match status" value="1"/>
</dbReference>
<evidence type="ECO:0000313" key="3">
    <source>
        <dbReference type="Proteomes" id="UP000094580"/>
    </source>
</evidence>
<name>A0ABX2ZS46_9BACI</name>
<dbReference type="PANTHER" id="PTHR43798:SF33">
    <property type="entry name" value="HYDROLASE, PUTATIVE (AFU_ORTHOLOGUE AFUA_2G14860)-RELATED"/>
    <property type="match status" value="1"/>
</dbReference>